<dbReference type="EMBL" id="RRYP01030661">
    <property type="protein sequence ID" value="TNV71110.1"/>
    <property type="molecule type" value="Genomic_DNA"/>
</dbReference>
<accession>A0A8J8NAU5</accession>
<reference evidence="1" key="1">
    <citation type="submission" date="2019-06" db="EMBL/GenBank/DDBJ databases">
        <authorList>
            <person name="Zheng W."/>
        </authorList>
    </citation>
    <scope>NUCLEOTIDE SEQUENCE</scope>
    <source>
        <strain evidence="1">QDHG01</strain>
    </source>
</reference>
<evidence type="ECO:0000313" key="1">
    <source>
        <dbReference type="EMBL" id="TNV71110.1"/>
    </source>
</evidence>
<organism evidence="1 2">
    <name type="scientific">Halteria grandinella</name>
    <dbReference type="NCBI Taxonomy" id="5974"/>
    <lineage>
        <taxon>Eukaryota</taxon>
        <taxon>Sar</taxon>
        <taxon>Alveolata</taxon>
        <taxon>Ciliophora</taxon>
        <taxon>Intramacronucleata</taxon>
        <taxon>Spirotrichea</taxon>
        <taxon>Stichotrichia</taxon>
        <taxon>Sporadotrichida</taxon>
        <taxon>Halteriidae</taxon>
        <taxon>Halteria</taxon>
    </lineage>
</organism>
<name>A0A8J8NAU5_HALGN</name>
<comment type="caution">
    <text evidence="1">The sequence shown here is derived from an EMBL/GenBank/DDBJ whole genome shotgun (WGS) entry which is preliminary data.</text>
</comment>
<evidence type="ECO:0000313" key="2">
    <source>
        <dbReference type="Proteomes" id="UP000785679"/>
    </source>
</evidence>
<keyword evidence="2" id="KW-1185">Reference proteome</keyword>
<protein>
    <submittedName>
        <fullName evidence="1">Uncharacterized protein</fullName>
    </submittedName>
</protein>
<gene>
    <name evidence="1" type="ORF">FGO68_gene580</name>
</gene>
<dbReference type="Proteomes" id="UP000785679">
    <property type="component" value="Unassembled WGS sequence"/>
</dbReference>
<dbReference type="AlphaFoldDB" id="A0A8J8NAU5"/>
<sequence>MHQLFLEFQKALEAVGSAIGVTIKSVLALNSVGGLLLQVTVLLNVQQVCFTLISVGNPQQPLAVNLSFSNRHLNSCGAAVHY</sequence>
<proteinExistence type="predicted"/>